<gene>
    <name evidence="11" type="ORF">TMSB3V08_LOCUS7529</name>
</gene>
<dbReference type="GO" id="GO:0016020">
    <property type="term" value="C:membrane"/>
    <property type="evidence" value="ECO:0007669"/>
    <property type="project" value="UniProtKB-SubCell"/>
</dbReference>
<keyword evidence="4 10" id="KW-0349">Heme</keyword>
<evidence type="ECO:0000256" key="6">
    <source>
        <dbReference type="ARBA" id="ARBA00022723"/>
    </source>
</evidence>
<comment type="similarity">
    <text evidence="3">Belongs to the cytochrome c family.</text>
</comment>
<dbReference type="PANTHER" id="PTHR10266">
    <property type="entry name" value="CYTOCHROME C1"/>
    <property type="match status" value="1"/>
</dbReference>
<keyword evidence="7" id="KW-1133">Transmembrane helix</keyword>
<name>A0A7R9EB38_9NEOP</name>
<dbReference type="PANTHER" id="PTHR10266:SF3">
    <property type="entry name" value="CYTOCHROME C1, HEME PROTEIN, MITOCHONDRIAL"/>
    <property type="match status" value="1"/>
</dbReference>
<evidence type="ECO:0000256" key="10">
    <source>
        <dbReference type="PIRSR" id="PIRSR602326-1"/>
    </source>
</evidence>
<evidence type="ECO:0000256" key="7">
    <source>
        <dbReference type="ARBA" id="ARBA00022989"/>
    </source>
</evidence>
<dbReference type="InterPro" id="IPR002326">
    <property type="entry name" value="Cyt_c1"/>
</dbReference>
<dbReference type="PRINTS" id="PR00603">
    <property type="entry name" value="CYTOCHROMEC1"/>
</dbReference>
<dbReference type="GO" id="GO:0020037">
    <property type="term" value="F:heme binding"/>
    <property type="evidence" value="ECO:0007669"/>
    <property type="project" value="InterPro"/>
</dbReference>
<dbReference type="Gene3D" id="1.10.760.10">
    <property type="entry name" value="Cytochrome c-like domain"/>
    <property type="match status" value="1"/>
</dbReference>
<keyword evidence="6 10" id="KW-0479">Metal-binding</keyword>
<protein>
    <submittedName>
        <fullName evidence="11">Uncharacterized protein</fullName>
    </submittedName>
</protein>
<evidence type="ECO:0000256" key="3">
    <source>
        <dbReference type="ARBA" id="ARBA00006488"/>
    </source>
</evidence>
<keyword evidence="9" id="KW-0472">Membrane</keyword>
<dbReference type="Pfam" id="PF02167">
    <property type="entry name" value="Cytochrom_C1"/>
    <property type="match status" value="1"/>
</dbReference>
<evidence type="ECO:0000313" key="11">
    <source>
        <dbReference type="EMBL" id="CAD7430780.1"/>
    </source>
</evidence>
<accession>A0A7R9EB38</accession>
<evidence type="ECO:0000256" key="5">
    <source>
        <dbReference type="ARBA" id="ARBA00022692"/>
    </source>
</evidence>
<evidence type="ECO:0000256" key="9">
    <source>
        <dbReference type="ARBA" id="ARBA00023136"/>
    </source>
</evidence>
<dbReference type="GO" id="GO:0005739">
    <property type="term" value="C:mitochondrion"/>
    <property type="evidence" value="ECO:0007669"/>
    <property type="project" value="GOC"/>
</dbReference>
<dbReference type="AlphaFoldDB" id="A0A7R9EB38"/>
<dbReference type="GO" id="GO:0006122">
    <property type="term" value="P:mitochondrial electron transport, ubiquinol to cytochrome c"/>
    <property type="evidence" value="ECO:0007669"/>
    <property type="project" value="TreeGrafter"/>
</dbReference>
<dbReference type="EMBL" id="OB794639">
    <property type="protein sequence ID" value="CAD7430780.1"/>
    <property type="molecule type" value="Genomic_DNA"/>
</dbReference>
<comment type="cofactor">
    <cofactor evidence="10">
        <name>heme c</name>
        <dbReference type="ChEBI" id="CHEBI:61717"/>
    </cofactor>
    <text evidence="10">Binds 1 heme c group covalently per subunit.</text>
</comment>
<dbReference type="GO" id="GO:0046872">
    <property type="term" value="F:metal ion binding"/>
    <property type="evidence" value="ECO:0007669"/>
    <property type="project" value="UniProtKB-KW"/>
</dbReference>
<evidence type="ECO:0000256" key="4">
    <source>
        <dbReference type="ARBA" id="ARBA00022617"/>
    </source>
</evidence>
<dbReference type="SUPFAM" id="SSF46626">
    <property type="entry name" value="Cytochrome c"/>
    <property type="match status" value="1"/>
</dbReference>
<sequence>MLNRLTLVASRCEDYVFALLTGYCDPPAGVVLREGQYYNPYFVGGAISMAQALYNEVLEYSDGTPATASQVAKDVCTFLKWAAEPEHDQRKLMCIKLQPKAMTVDRAVSHLAGLKGALKYIQDTGIDNILDEALSICDCFFEEKRARRGKEREETLF</sequence>
<reference evidence="11" key="1">
    <citation type="submission" date="2020-11" db="EMBL/GenBank/DDBJ databases">
        <authorList>
            <person name="Tran Van P."/>
        </authorList>
    </citation>
    <scope>NUCLEOTIDE SEQUENCE</scope>
</reference>
<evidence type="ECO:0000256" key="8">
    <source>
        <dbReference type="ARBA" id="ARBA00023004"/>
    </source>
</evidence>
<evidence type="ECO:0000256" key="2">
    <source>
        <dbReference type="ARBA" id="ARBA00004370"/>
    </source>
</evidence>
<keyword evidence="8 10" id="KW-0408">Iron</keyword>
<feature type="binding site" description="covalent" evidence="10">
    <location>
        <position position="49"/>
    </location>
    <ligand>
        <name>heme c</name>
        <dbReference type="ChEBI" id="CHEBI:61717"/>
    </ligand>
</feature>
<comment type="function">
    <text evidence="1">Electron carrier protein. The oxidized form of the cytochrome c heme group can accept an electron from the heme group of the cytochrome c1 subunit of cytochrome reductase. Cytochrome c then transfers this electron to the cytochrome oxidase complex, the final protein carrier in the mitochondrial electron-transport chain.</text>
</comment>
<proteinExistence type="inferred from homology"/>
<keyword evidence="5" id="KW-0812">Transmembrane</keyword>
<dbReference type="InterPro" id="IPR036909">
    <property type="entry name" value="Cyt_c-like_dom_sf"/>
</dbReference>
<comment type="subcellular location">
    <subcellularLocation>
        <location evidence="2">Membrane</location>
    </subcellularLocation>
</comment>
<evidence type="ECO:0000256" key="1">
    <source>
        <dbReference type="ARBA" id="ARBA00002555"/>
    </source>
</evidence>
<organism evidence="11">
    <name type="scientific">Timema monikensis</name>
    <dbReference type="NCBI Taxonomy" id="170555"/>
    <lineage>
        <taxon>Eukaryota</taxon>
        <taxon>Metazoa</taxon>
        <taxon>Ecdysozoa</taxon>
        <taxon>Arthropoda</taxon>
        <taxon>Hexapoda</taxon>
        <taxon>Insecta</taxon>
        <taxon>Pterygota</taxon>
        <taxon>Neoptera</taxon>
        <taxon>Polyneoptera</taxon>
        <taxon>Phasmatodea</taxon>
        <taxon>Timematodea</taxon>
        <taxon>Timematoidea</taxon>
        <taxon>Timematidae</taxon>
        <taxon>Timema</taxon>
    </lineage>
</organism>
<dbReference type="GO" id="GO:0009055">
    <property type="term" value="F:electron transfer activity"/>
    <property type="evidence" value="ECO:0007669"/>
    <property type="project" value="InterPro"/>
</dbReference>